<gene>
    <name evidence="6" type="ORF">BGHDH14_bgh06684</name>
</gene>
<dbReference type="PANTHER" id="PTHR13256:SF16">
    <property type="entry name" value="ALPHA_BETA-TUBULIN-N-ACETYLTRANSFERASE 9"/>
    <property type="match status" value="1"/>
</dbReference>
<reference evidence="6 7" key="1">
    <citation type="journal article" date="2010" name="Science">
        <title>Genome expansion and gene loss in powdery mildew fungi reveal tradeoffs in extreme parasitism.</title>
        <authorList>
            <person name="Spanu P.D."/>
            <person name="Abbott J.C."/>
            <person name="Amselem J."/>
            <person name="Burgis T.A."/>
            <person name="Soanes D.M."/>
            <person name="Stueber K."/>
            <person name="Ver Loren van Themaat E."/>
            <person name="Brown J.K.M."/>
            <person name="Butcher S.A."/>
            <person name="Gurr S.J."/>
            <person name="Lebrun M.-H."/>
            <person name="Ridout C.J."/>
            <person name="Schulze-Lefert P."/>
            <person name="Talbot N.J."/>
            <person name="Ahmadinejad N."/>
            <person name="Ametz C."/>
            <person name="Barton G.R."/>
            <person name="Benjdia M."/>
            <person name="Bidzinski P."/>
            <person name="Bindschedler L.V."/>
            <person name="Both M."/>
            <person name="Brewer M.T."/>
            <person name="Cadle-Davidson L."/>
            <person name="Cadle-Davidson M.M."/>
            <person name="Collemare J."/>
            <person name="Cramer R."/>
            <person name="Frenkel O."/>
            <person name="Godfrey D."/>
            <person name="Harriman J."/>
            <person name="Hoede C."/>
            <person name="King B.C."/>
            <person name="Klages S."/>
            <person name="Kleemann J."/>
            <person name="Knoll D."/>
            <person name="Koti P.S."/>
            <person name="Kreplak J."/>
            <person name="Lopez-Ruiz F.J."/>
            <person name="Lu X."/>
            <person name="Maekawa T."/>
            <person name="Mahanil S."/>
            <person name="Micali C."/>
            <person name="Milgroom M.G."/>
            <person name="Montana G."/>
            <person name="Noir S."/>
            <person name="O'Connell R.J."/>
            <person name="Oberhaensli S."/>
            <person name="Parlange F."/>
            <person name="Pedersen C."/>
            <person name="Quesneville H."/>
            <person name="Reinhardt R."/>
            <person name="Rott M."/>
            <person name="Sacristan S."/>
            <person name="Schmidt S.M."/>
            <person name="Schoen M."/>
            <person name="Skamnioti P."/>
            <person name="Sommer H."/>
            <person name="Stephens A."/>
            <person name="Takahara H."/>
            <person name="Thordal-Christensen H."/>
            <person name="Vigouroux M."/>
            <person name="Wessling R."/>
            <person name="Wicker T."/>
            <person name="Panstruga R."/>
        </authorList>
    </citation>
    <scope>NUCLEOTIDE SEQUENCE [LARGE SCALE GENOMIC DNA]</scope>
    <source>
        <strain evidence="6">DH14</strain>
    </source>
</reference>
<evidence type="ECO:0000313" key="6">
    <source>
        <dbReference type="EMBL" id="CCU77070.1"/>
    </source>
</evidence>
<dbReference type="Pfam" id="PF13302">
    <property type="entry name" value="Acetyltransf_3"/>
    <property type="match status" value="1"/>
</dbReference>
<evidence type="ECO:0000256" key="3">
    <source>
        <dbReference type="ARBA" id="ARBA00023315"/>
    </source>
</evidence>
<dbReference type="Gene3D" id="3.40.630.30">
    <property type="match status" value="1"/>
</dbReference>
<name>N1J934_BLUG1</name>
<keyword evidence="3" id="KW-0012">Acyltransferase</keyword>
<dbReference type="AlphaFoldDB" id="N1J934"/>
<dbReference type="OrthoDB" id="5043642at2759"/>
<dbReference type="STRING" id="546991.N1J934"/>
<evidence type="ECO:0000313" key="7">
    <source>
        <dbReference type="Proteomes" id="UP000015441"/>
    </source>
</evidence>
<evidence type="ECO:0000256" key="1">
    <source>
        <dbReference type="ARBA" id="ARBA00009342"/>
    </source>
</evidence>
<dbReference type="InParanoid" id="N1J934"/>
<organism evidence="6 7">
    <name type="scientific">Blumeria graminis f. sp. hordei (strain DH14)</name>
    <name type="common">Barley powdery mildew</name>
    <name type="synonym">Oidium monilioides f. sp. hordei</name>
    <dbReference type="NCBI Taxonomy" id="546991"/>
    <lineage>
        <taxon>Eukaryota</taxon>
        <taxon>Fungi</taxon>
        <taxon>Dikarya</taxon>
        <taxon>Ascomycota</taxon>
        <taxon>Pezizomycotina</taxon>
        <taxon>Leotiomycetes</taxon>
        <taxon>Erysiphales</taxon>
        <taxon>Erysiphaceae</taxon>
        <taxon>Blumeria</taxon>
        <taxon>Blumeria hordei</taxon>
    </lineage>
</organism>
<sequence>MIINQGIGKQNSTNYVQDKIVDTMISTAVQCSNIVLVPYERKHVAVYHEWMKSEEIRQSTASERLSLAEEYEMQKNWRTDADKLTFIICAVPPRSAEDIRAGVFASSEFMVGDVNLFISAADEIANGFIGELEVMIAPLEARRNGYARTAILGFLRYVSNHTDEILAEYQGQNSEVKHLSLKVKIGSENQKSIKLFESIGFCKTRSDPDYFGEYEFKFADYSGRRIISLMEQFRLQDYFEFPYREVSDLDEISQPAQCTSMGYFGPICYSRPERLSGDLKIKIKEFRHQRNKSTSNKVRFSKAEDNNRGDSAPMNGTERETLKAFYTRL</sequence>
<keyword evidence="7" id="KW-1185">Reference proteome</keyword>
<evidence type="ECO:0000256" key="2">
    <source>
        <dbReference type="ARBA" id="ARBA00022679"/>
    </source>
</evidence>
<protein>
    <submittedName>
        <fullName evidence="6">N-acetyltransferase 9</fullName>
    </submittedName>
</protein>
<evidence type="ECO:0000256" key="4">
    <source>
        <dbReference type="SAM" id="MobiDB-lite"/>
    </source>
</evidence>
<keyword evidence="2 6" id="KW-0808">Transferase</keyword>
<dbReference type="Proteomes" id="UP000015441">
    <property type="component" value="Unassembled WGS sequence"/>
</dbReference>
<proteinExistence type="inferred from homology"/>
<comment type="similarity">
    <text evidence="1">Belongs to the acetyltransferase family. GNAT subfamily.</text>
</comment>
<dbReference type="InterPro" id="IPR000182">
    <property type="entry name" value="GNAT_dom"/>
</dbReference>
<dbReference type="PANTHER" id="PTHR13256">
    <property type="entry name" value="N-ACETYLTRANSFERASE 9"/>
    <property type="match status" value="1"/>
</dbReference>
<accession>N1J934</accession>
<evidence type="ECO:0000259" key="5">
    <source>
        <dbReference type="Pfam" id="PF13302"/>
    </source>
</evidence>
<comment type="caution">
    <text evidence="6">The sequence shown here is derived from an EMBL/GenBank/DDBJ whole genome shotgun (WGS) entry which is preliminary data.</text>
</comment>
<dbReference type="eggNOG" id="KOG4135">
    <property type="taxonomic scope" value="Eukaryota"/>
</dbReference>
<dbReference type="GO" id="GO:0008080">
    <property type="term" value="F:N-acetyltransferase activity"/>
    <property type="evidence" value="ECO:0007669"/>
    <property type="project" value="InterPro"/>
</dbReference>
<dbReference type="EMBL" id="CAUH01003306">
    <property type="protein sequence ID" value="CCU77070.1"/>
    <property type="molecule type" value="Genomic_DNA"/>
</dbReference>
<dbReference type="InterPro" id="IPR039135">
    <property type="entry name" value="NAT9-like"/>
</dbReference>
<dbReference type="SUPFAM" id="SSF55729">
    <property type="entry name" value="Acyl-CoA N-acyltransferases (Nat)"/>
    <property type="match status" value="1"/>
</dbReference>
<feature type="region of interest" description="Disordered" evidence="4">
    <location>
        <begin position="290"/>
        <end position="317"/>
    </location>
</feature>
<dbReference type="HOGENOM" id="CLU_073102_0_0_1"/>
<feature type="domain" description="N-acetyltransferase" evidence="5">
    <location>
        <begin position="34"/>
        <end position="201"/>
    </location>
</feature>
<dbReference type="InterPro" id="IPR016181">
    <property type="entry name" value="Acyl_CoA_acyltransferase"/>
</dbReference>